<comment type="similarity">
    <text evidence="1">Belongs to the LysR transcriptional regulatory family.</text>
</comment>
<dbReference type="GO" id="GO:0043565">
    <property type="term" value="F:sequence-specific DNA binding"/>
    <property type="evidence" value="ECO:0007669"/>
    <property type="project" value="TreeGrafter"/>
</dbReference>
<dbReference type="InterPro" id="IPR036390">
    <property type="entry name" value="WH_DNA-bd_sf"/>
</dbReference>
<dbReference type="Pfam" id="PF03466">
    <property type="entry name" value="LysR_substrate"/>
    <property type="match status" value="1"/>
</dbReference>
<evidence type="ECO:0000256" key="1">
    <source>
        <dbReference type="ARBA" id="ARBA00009437"/>
    </source>
</evidence>
<evidence type="ECO:0000256" key="4">
    <source>
        <dbReference type="ARBA" id="ARBA00023163"/>
    </source>
</evidence>
<keyword evidence="7" id="KW-1185">Reference proteome</keyword>
<dbReference type="PROSITE" id="PS50931">
    <property type="entry name" value="HTH_LYSR"/>
    <property type="match status" value="1"/>
</dbReference>
<evidence type="ECO:0000256" key="3">
    <source>
        <dbReference type="ARBA" id="ARBA00023125"/>
    </source>
</evidence>
<evidence type="ECO:0000256" key="2">
    <source>
        <dbReference type="ARBA" id="ARBA00023015"/>
    </source>
</evidence>
<keyword evidence="2" id="KW-0805">Transcription regulation</keyword>
<dbReference type="InterPro" id="IPR058163">
    <property type="entry name" value="LysR-type_TF_proteobact-type"/>
</dbReference>
<dbReference type="Pfam" id="PF00126">
    <property type="entry name" value="HTH_1"/>
    <property type="match status" value="1"/>
</dbReference>
<accession>A0A6N7C3R8</accession>
<dbReference type="AlphaFoldDB" id="A0A6N7C3R8"/>
<dbReference type="PANTHER" id="PTHR30537:SF20">
    <property type="entry name" value="TRANSCRIPTIONAL REGULATORY PROTEIN"/>
    <property type="match status" value="1"/>
</dbReference>
<dbReference type="SUPFAM" id="SSF53850">
    <property type="entry name" value="Periplasmic binding protein-like II"/>
    <property type="match status" value="1"/>
</dbReference>
<evidence type="ECO:0000313" key="7">
    <source>
        <dbReference type="Proteomes" id="UP000471465"/>
    </source>
</evidence>
<dbReference type="Proteomes" id="UP000471465">
    <property type="component" value="Unassembled WGS sequence"/>
</dbReference>
<dbReference type="FunFam" id="1.10.10.10:FF:000001">
    <property type="entry name" value="LysR family transcriptional regulator"/>
    <property type="match status" value="1"/>
</dbReference>
<protein>
    <submittedName>
        <fullName evidence="6">Transcriptional regulator, LysR family</fullName>
    </submittedName>
</protein>
<evidence type="ECO:0000259" key="5">
    <source>
        <dbReference type="PROSITE" id="PS50931"/>
    </source>
</evidence>
<name>A0A6N7C3R8_9GAMM</name>
<proteinExistence type="inferred from homology"/>
<gene>
    <name evidence="6" type="ORF">FQV37_1956</name>
</gene>
<reference evidence="6 7" key="1">
    <citation type="submission" date="2019-09" db="EMBL/GenBank/DDBJ databases">
        <title>Draft genome sequence of Psychrobacter nivimaris LAMA 639, in search for biotechnological relevant genes.</title>
        <authorList>
            <person name="Lima A.O.S."/>
            <person name="Staloch B.E.K."/>
            <person name="Freitas R.C."/>
            <person name="Niero H."/>
            <person name="Silva M.A.C."/>
        </authorList>
    </citation>
    <scope>NUCLEOTIDE SEQUENCE [LARGE SCALE GENOMIC DNA]</scope>
    <source>
        <strain evidence="6 7">LAMA 639</strain>
    </source>
</reference>
<dbReference type="Gene3D" id="3.40.190.10">
    <property type="entry name" value="Periplasmic binding protein-like II"/>
    <property type="match status" value="2"/>
</dbReference>
<sequence>MMMGHAKTEDIEIFLTVVDTGSFTGAANLLNQQVAKVSRAVSRLEDTLQCTLLNRTTRRLELTEEGHVFIRYARESLNTLYTGEEAIKLLKQAPSGHLRIDAASPFVFHQLTPLVGDFVAQYPHITLDLTSHDNIIDLLEHKTDLAIRIGDLKDSNLHARLLGKSKLRLVSSPEYLHQYNEVTHIEDLNIDNLSTHKLIGFNDASKLNSWPLKTPVKLNFHMIASSGETLRQLCLNHQGIALLSHFMIGEDLESGRLVEVLPEAIARPNNREAIQAVYYKNSAVSSRILAFLDFIQPRLTL</sequence>
<dbReference type="InterPro" id="IPR036388">
    <property type="entry name" value="WH-like_DNA-bd_sf"/>
</dbReference>
<feature type="domain" description="HTH lysR-type" evidence="5">
    <location>
        <begin position="7"/>
        <end position="63"/>
    </location>
</feature>
<evidence type="ECO:0000313" key="6">
    <source>
        <dbReference type="EMBL" id="KAF0569921.1"/>
    </source>
</evidence>
<keyword evidence="3" id="KW-0238">DNA-binding</keyword>
<comment type="caution">
    <text evidence="6">The sequence shown here is derived from an EMBL/GenBank/DDBJ whole genome shotgun (WGS) entry which is preliminary data.</text>
</comment>
<keyword evidence="4" id="KW-0804">Transcription</keyword>
<dbReference type="SUPFAM" id="SSF46785">
    <property type="entry name" value="Winged helix' DNA-binding domain"/>
    <property type="match status" value="1"/>
</dbReference>
<dbReference type="GO" id="GO:0003700">
    <property type="term" value="F:DNA-binding transcription factor activity"/>
    <property type="evidence" value="ECO:0007669"/>
    <property type="project" value="InterPro"/>
</dbReference>
<dbReference type="InterPro" id="IPR000847">
    <property type="entry name" value="LysR_HTH_N"/>
</dbReference>
<dbReference type="PANTHER" id="PTHR30537">
    <property type="entry name" value="HTH-TYPE TRANSCRIPTIONAL REGULATOR"/>
    <property type="match status" value="1"/>
</dbReference>
<organism evidence="6 7">
    <name type="scientific">Psychrobacter nivimaris</name>
    <dbReference type="NCBI Taxonomy" id="281738"/>
    <lineage>
        <taxon>Bacteria</taxon>
        <taxon>Pseudomonadati</taxon>
        <taxon>Pseudomonadota</taxon>
        <taxon>Gammaproteobacteria</taxon>
        <taxon>Moraxellales</taxon>
        <taxon>Moraxellaceae</taxon>
        <taxon>Psychrobacter</taxon>
    </lineage>
</organism>
<dbReference type="Gene3D" id="1.10.10.10">
    <property type="entry name" value="Winged helix-like DNA-binding domain superfamily/Winged helix DNA-binding domain"/>
    <property type="match status" value="1"/>
</dbReference>
<dbReference type="GO" id="GO:0006351">
    <property type="term" value="P:DNA-templated transcription"/>
    <property type="evidence" value="ECO:0007669"/>
    <property type="project" value="TreeGrafter"/>
</dbReference>
<dbReference type="InterPro" id="IPR005119">
    <property type="entry name" value="LysR_subst-bd"/>
</dbReference>
<dbReference type="EMBL" id="VZIZ01000004">
    <property type="protein sequence ID" value="KAF0569921.1"/>
    <property type="molecule type" value="Genomic_DNA"/>
</dbReference>